<dbReference type="EMBL" id="MKQR01000018">
    <property type="protein sequence ID" value="OLR91946.1"/>
    <property type="molecule type" value="Genomic_DNA"/>
</dbReference>
<evidence type="ECO:0000313" key="2">
    <source>
        <dbReference type="Proteomes" id="UP000186040"/>
    </source>
</evidence>
<name>A0A1Q9LIU4_9PSEU</name>
<dbReference type="Gene3D" id="3.40.50.1110">
    <property type="entry name" value="SGNH hydrolase"/>
    <property type="match status" value="1"/>
</dbReference>
<dbReference type="AlphaFoldDB" id="A0A1Q9LIU4"/>
<keyword evidence="2" id="KW-1185">Reference proteome</keyword>
<accession>A0A1Q9LIU4</accession>
<dbReference type="InterPro" id="IPR036514">
    <property type="entry name" value="SGNH_hydro_sf"/>
</dbReference>
<organism evidence="1 2">
    <name type="scientific">Actinokineospora bangkokensis</name>
    <dbReference type="NCBI Taxonomy" id="1193682"/>
    <lineage>
        <taxon>Bacteria</taxon>
        <taxon>Bacillati</taxon>
        <taxon>Actinomycetota</taxon>
        <taxon>Actinomycetes</taxon>
        <taxon>Pseudonocardiales</taxon>
        <taxon>Pseudonocardiaceae</taxon>
        <taxon>Actinokineospora</taxon>
    </lineage>
</organism>
<dbReference type="GO" id="GO:0016788">
    <property type="term" value="F:hydrolase activity, acting on ester bonds"/>
    <property type="evidence" value="ECO:0007669"/>
    <property type="project" value="InterPro"/>
</dbReference>
<reference evidence="1 2" key="1">
    <citation type="submission" date="2016-10" db="EMBL/GenBank/DDBJ databases">
        <title>The Draft Genome Sequence of Actinokineospora bangkokensis 44EHWT reveals the biosynthetic pathway of antifungal compounds Thailandins with unusual extender unit butylmalonyl-CoA.</title>
        <authorList>
            <person name="Greule A."/>
            <person name="Intra B."/>
            <person name="Flemming S."/>
            <person name="Rommel M.G."/>
            <person name="Panbangred W."/>
            <person name="Bechthold A."/>
        </authorList>
    </citation>
    <scope>NUCLEOTIDE SEQUENCE [LARGE SCALE GENOMIC DNA]</scope>
    <source>
        <strain evidence="1 2">44EHW</strain>
    </source>
</reference>
<dbReference type="Pfam" id="PF00657">
    <property type="entry name" value="Lipase_GDSL"/>
    <property type="match status" value="1"/>
</dbReference>
<evidence type="ECO:0000313" key="1">
    <source>
        <dbReference type="EMBL" id="OLR91946.1"/>
    </source>
</evidence>
<dbReference type="Proteomes" id="UP000186040">
    <property type="component" value="Unassembled WGS sequence"/>
</dbReference>
<proteinExistence type="predicted"/>
<sequence>MAVGDSVTSGHEARPGRAVWTTFCDDPGAGPAAPGSSWAGTLRAILGVPWNRYFNFAHSGASTGDVLLTSPYVNPCGVVSQGARPQIGDATAVLAANPSRKGNANVAVVTAGANDSNWVAVATQLVSRNLGGAIGGLFGAAPAWAVSNAGTCTDWAMGNPRGNPTPGVPRGPIPAAWNGPAVSAALSANTTSIHLALIGADPGAQVRQHLYYKWIGDPNMPAVCGPAVLRATNMMNGWISTGVLVAQIVWALRGGNPARIQAVCPALWNPGPAFVQTRLISFGANWALLPGYPHPNAGGRASMANCVNGTLPKAAGGGIA</sequence>
<protein>
    <submittedName>
        <fullName evidence="1">Uncharacterized protein</fullName>
    </submittedName>
</protein>
<comment type="caution">
    <text evidence="1">The sequence shown here is derived from an EMBL/GenBank/DDBJ whole genome shotgun (WGS) entry which is preliminary data.</text>
</comment>
<dbReference type="InterPro" id="IPR001087">
    <property type="entry name" value="GDSL"/>
</dbReference>
<gene>
    <name evidence="1" type="ORF">BJP25_24295</name>
</gene>
<dbReference type="SUPFAM" id="SSF52266">
    <property type="entry name" value="SGNH hydrolase"/>
    <property type="match status" value="1"/>
</dbReference>